<evidence type="ECO:0000313" key="3">
    <source>
        <dbReference type="Proteomes" id="UP000230069"/>
    </source>
</evidence>
<dbReference type="GO" id="GO:0097196">
    <property type="term" value="C:Shu complex"/>
    <property type="evidence" value="ECO:0007669"/>
    <property type="project" value="TreeGrafter"/>
</dbReference>
<accession>A0A2G5C4B4</accession>
<dbReference type="EMBL" id="KZ305116">
    <property type="protein sequence ID" value="PIA26106.1"/>
    <property type="molecule type" value="Genomic_DNA"/>
</dbReference>
<dbReference type="AlphaFoldDB" id="A0A2G5C4B4"/>
<dbReference type="GO" id="GO:0003697">
    <property type="term" value="F:single-stranded DNA binding"/>
    <property type="evidence" value="ECO:0007669"/>
    <property type="project" value="TreeGrafter"/>
</dbReference>
<dbReference type="Gene3D" id="3.40.50.300">
    <property type="entry name" value="P-loop containing nucleotide triphosphate hydrolases"/>
    <property type="match status" value="1"/>
</dbReference>
<evidence type="ECO:0000256" key="1">
    <source>
        <dbReference type="SAM" id="MobiDB-lite"/>
    </source>
</evidence>
<dbReference type="OrthoDB" id="67296at2759"/>
<keyword evidence="3" id="KW-1185">Reference proteome</keyword>
<evidence type="ECO:0008006" key="4">
    <source>
        <dbReference type="Google" id="ProtNLM"/>
    </source>
</evidence>
<sequence>MVGRFFLSTTTTTKQHRQNHHFSSSSDQQIMLLAGPPSCGKTSLLFQFAFNTALDNTNNNNKVVFICNRSKLENKPPYFSKSIDPSSDVFQRIEMKYVEDDQGIKKYFAAFHLLKTFPAAVIVDDFGDFFDDSNCQAKYNNQRGRDLAIVRTLALCRNAITHANERMESRPPCKLLLSDTQHGDTPRLLFIYKRWVHSIFTIKGDGMQSFLLKNNTSTSVGESGSKEVAKYSIALQYLVLEDIVDGE</sequence>
<dbReference type="FunCoup" id="A0A2G5C4B4">
    <property type="interactions" value="134"/>
</dbReference>
<dbReference type="InParanoid" id="A0A2G5C4B4"/>
<name>A0A2G5C4B4_AQUCA</name>
<reference evidence="2 3" key="1">
    <citation type="submission" date="2017-09" db="EMBL/GenBank/DDBJ databases">
        <title>WGS assembly of Aquilegia coerulea Goldsmith.</title>
        <authorList>
            <person name="Hodges S."/>
            <person name="Kramer E."/>
            <person name="Nordborg M."/>
            <person name="Tomkins J."/>
            <person name="Borevitz J."/>
            <person name="Derieg N."/>
            <person name="Yan J."/>
            <person name="Mihaltcheva S."/>
            <person name="Hayes R.D."/>
            <person name="Rokhsar D."/>
        </authorList>
    </citation>
    <scope>NUCLEOTIDE SEQUENCE [LARGE SCALE GENOMIC DNA]</scope>
    <source>
        <strain evidence="3">cv. Goldsmith</strain>
    </source>
</reference>
<dbReference type="Proteomes" id="UP000230069">
    <property type="component" value="Unassembled WGS sequence"/>
</dbReference>
<dbReference type="PANTHER" id="PTHR28653:SF1">
    <property type="entry name" value="ATPASE SWSAP1"/>
    <property type="match status" value="1"/>
</dbReference>
<organism evidence="2 3">
    <name type="scientific">Aquilegia coerulea</name>
    <name type="common">Rocky mountain columbine</name>
    <dbReference type="NCBI Taxonomy" id="218851"/>
    <lineage>
        <taxon>Eukaryota</taxon>
        <taxon>Viridiplantae</taxon>
        <taxon>Streptophyta</taxon>
        <taxon>Embryophyta</taxon>
        <taxon>Tracheophyta</taxon>
        <taxon>Spermatophyta</taxon>
        <taxon>Magnoliopsida</taxon>
        <taxon>Ranunculales</taxon>
        <taxon>Ranunculaceae</taxon>
        <taxon>Thalictroideae</taxon>
        <taxon>Aquilegia</taxon>
    </lineage>
</organism>
<dbReference type="SUPFAM" id="SSF52540">
    <property type="entry name" value="P-loop containing nucleoside triphosphate hydrolases"/>
    <property type="match status" value="1"/>
</dbReference>
<protein>
    <recommendedName>
        <fullName evidence="4">ATPase AAA-type core domain-containing protein</fullName>
    </recommendedName>
</protein>
<dbReference type="InterPro" id="IPR027417">
    <property type="entry name" value="P-loop_NTPase"/>
</dbReference>
<feature type="region of interest" description="Disordered" evidence="1">
    <location>
        <begin position="1"/>
        <end position="21"/>
    </location>
</feature>
<dbReference type="PANTHER" id="PTHR28653">
    <property type="match status" value="1"/>
</dbReference>
<dbReference type="GO" id="GO:0000724">
    <property type="term" value="P:double-strand break repair via homologous recombination"/>
    <property type="evidence" value="ECO:0007669"/>
    <property type="project" value="TreeGrafter"/>
</dbReference>
<gene>
    <name evidence="2" type="ORF">AQUCO_10000041v1</name>
</gene>
<evidence type="ECO:0000313" key="2">
    <source>
        <dbReference type="EMBL" id="PIA26106.1"/>
    </source>
</evidence>
<proteinExistence type="predicted"/>